<feature type="compositionally biased region" description="Basic and acidic residues" evidence="1">
    <location>
        <begin position="318"/>
        <end position="409"/>
    </location>
</feature>
<accession>A0A7M5XMD4</accession>
<dbReference type="GO" id="GO:0008017">
    <property type="term" value="F:microtubule binding"/>
    <property type="evidence" value="ECO:0007669"/>
    <property type="project" value="TreeGrafter"/>
</dbReference>
<evidence type="ECO:0000313" key="3">
    <source>
        <dbReference type="EnsemblMetazoa" id="CLYHEMP025924.1"/>
    </source>
</evidence>
<evidence type="ECO:0000256" key="1">
    <source>
        <dbReference type="SAM" id="MobiDB-lite"/>
    </source>
</evidence>
<dbReference type="GO" id="GO:0060271">
    <property type="term" value="P:cilium assembly"/>
    <property type="evidence" value="ECO:0007669"/>
    <property type="project" value="TreeGrafter"/>
</dbReference>
<protein>
    <recommendedName>
        <fullName evidence="2">CCDC66 domain-containing protein</fullName>
    </recommendedName>
</protein>
<feature type="compositionally biased region" description="Basic and acidic residues" evidence="1">
    <location>
        <begin position="423"/>
        <end position="437"/>
    </location>
</feature>
<dbReference type="PANTHER" id="PTHR22736">
    <property type="entry name" value="COILED-COIL DOMAIN-CONTAINING PROTEIN 66"/>
    <property type="match status" value="1"/>
</dbReference>
<keyword evidence="4" id="KW-1185">Reference proteome</keyword>
<dbReference type="Proteomes" id="UP000594262">
    <property type="component" value="Unplaced"/>
</dbReference>
<evidence type="ECO:0000313" key="4">
    <source>
        <dbReference type="Proteomes" id="UP000594262"/>
    </source>
</evidence>
<feature type="compositionally biased region" description="Basic and acidic residues" evidence="1">
    <location>
        <begin position="110"/>
        <end position="133"/>
    </location>
</feature>
<dbReference type="OrthoDB" id="10677691at2759"/>
<dbReference type="InterPro" id="IPR040467">
    <property type="entry name" value="CCDC66_dom"/>
</dbReference>
<feature type="compositionally biased region" description="Basic and acidic residues" evidence="1">
    <location>
        <begin position="506"/>
        <end position="518"/>
    </location>
</feature>
<feature type="region of interest" description="Disordered" evidence="1">
    <location>
        <begin position="160"/>
        <end position="599"/>
    </location>
</feature>
<sequence length="625" mass="72570">MLKLSGTGGKFDIVFDSNPDFDESAKLSGNRATSAGRRKNKEWKSKVLPKKDPKEPHYKNVKISKTTELRNSTIAKKYNQTKKTDKSPKPAVIPENEIVRSSKIPRKEKKSTVVKDKKNTHPPAAEKKKEFSRKATYVFEDDNGGEVIITKEQLQAIQRDLRKDEEVAPTNVPGLDLQSPTTKHEQLDSSHDTSGNTLDTSREDEIRRLQARPVEIYDPWGKPGAGAPTSTEDGKVRTHRNVRMLQSEKEGYKQMQQSFESPEREKSPVIANYDTNTDHVPKPSVHARGKGKQAHEISDFEKKKAKHYEHQQAIAAQVEEKRLQKQREKEQKIRDDQEAEERYKKQQEIVRKRLEEEQLKEKEKQEAKLMKQKMLEEGIRKAEEEAKRAKEEARKARSRPQPKEQKGGEPDLSVMSPKYKRVLHGDNDRIGPSKSYEEESVLEDFSQFYKDDDEPWMRSPKERNVRASKDTYRMKSPDVKRQSISPRVTSDEKRDQIVDDYLVPYHRTETAEMYDNHQQESTIEQQKPRRKKKEKTPVPVHSDSEDEPRPVKPKTKSKQKATKSRSQAPVRSNRPTSWTQQDQFEQAPMGSPSTKRQQEILDRLAELRMGLKQKERECYEATWSR</sequence>
<dbReference type="GO" id="GO:0005874">
    <property type="term" value="C:microtubule"/>
    <property type="evidence" value="ECO:0007669"/>
    <property type="project" value="TreeGrafter"/>
</dbReference>
<reference evidence="3" key="1">
    <citation type="submission" date="2021-01" db="UniProtKB">
        <authorList>
            <consortium name="EnsemblMetazoa"/>
        </authorList>
    </citation>
    <scope>IDENTIFICATION</scope>
</reference>
<feature type="compositionally biased region" description="Polar residues" evidence="1">
    <location>
        <begin position="569"/>
        <end position="584"/>
    </location>
</feature>
<organism evidence="3 4">
    <name type="scientific">Clytia hemisphaerica</name>
    <dbReference type="NCBI Taxonomy" id="252671"/>
    <lineage>
        <taxon>Eukaryota</taxon>
        <taxon>Metazoa</taxon>
        <taxon>Cnidaria</taxon>
        <taxon>Hydrozoa</taxon>
        <taxon>Hydroidolina</taxon>
        <taxon>Leptothecata</taxon>
        <taxon>Obeliida</taxon>
        <taxon>Clytiidae</taxon>
        <taxon>Clytia</taxon>
    </lineage>
</organism>
<feature type="region of interest" description="Disordered" evidence="1">
    <location>
        <begin position="1"/>
        <end position="57"/>
    </location>
</feature>
<dbReference type="PANTHER" id="PTHR22736:SF2">
    <property type="entry name" value="COILED-COIL DOMAIN-CONTAINING PROTEIN 66"/>
    <property type="match status" value="1"/>
</dbReference>
<feature type="compositionally biased region" description="Basic and acidic residues" evidence="1">
    <location>
        <begin position="182"/>
        <end position="191"/>
    </location>
</feature>
<feature type="compositionally biased region" description="Basic residues" evidence="1">
    <location>
        <begin position="551"/>
        <end position="563"/>
    </location>
</feature>
<name>A0A7M5XMD4_9CNID</name>
<feature type="compositionally biased region" description="Basic and acidic residues" evidence="1">
    <location>
        <begin position="293"/>
        <end position="302"/>
    </location>
</feature>
<feature type="compositionally biased region" description="Basic and acidic residues" evidence="1">
    <location>
        <begin position="42"/>
        <end position="57"/>
    </location>
</feature>
<dbReference type="Pfam" id="PF15236">
    <property type="entry name" value="CCDC66"/>
    <property type="match status" value="1"/>
</dbReference>
<proteinExistence type="predicted"/>
<dbReference type="AlphaFoldDB" id="A0A7M5XMD4"/>
<dbReference type="InterPro" id="IPR039183">
    <property type="entry name" value="CCD66"/>
</dbReference>
<dbReference type="EnsemblMetazoa" id="CLYHEMT025924.1">
    <property type="protein sequence ID" value="CLYHEMP025924.1"/>
    <property type="gene ID" value="CLYHEMG025924"/>
</dbReference>
<evidence type="ECO:0000259" key="2">
    <source>
        <dbReference type="Pfam" id="PF15236"/>
    </source>
</evidence>
<dbReference type="GO" id="GO:0005929">
    <property type="term" value="C:cilium"/>
    <property type="evidence" value="ECO:0007669"/>
    <property type="project" value="TreeGrafter"/>
</dbReference>
<feature type="region of interest" description="Disordered" evidence="1">
    <location>
        <begin position="72"/>
        <end position="134"/>
    </location>
</feature>
<feature type="domain" description="CCDC66" evidence="2">
    <location>
        <begin position="294"/>
        <end position="399"/>
    </location>
</feature>
<feature type="compositionally biased region" description="Basic and acidic residues" evidence="1">
    <location>
        <begin position="455"/>
        <end position="481"/>
    </location>
</feature>